<name>A0A8H7C419_AGABI</name>
<reference evidence="1 2" key="1">
    <citation type="journal article" name="Sci. Rep.">
        <title>Telomere-to-telomere assembled and centromere annotated genomes of the two main subspecies of the button mushroom Agaricus bisporus reveal especially polymorphic chromosome ends.</title>
        <authorList>
            <person name="Sonnenberg A.S.M."/>
            <person name="Sedaghat-Telgerd N."/>
            <person name="Lavrijssen B."/>
            <person name="Ohm R.A."/>
            <person name="Hendrickx P.M."/>
            <person name="Scholtmeijer K."/>
            <person name="Baars J.J.P."/>
            <person name="van Peer A."/>
        </authorList>
    </citation>
    <scope>NUCLEOTIDE SEQUENCE [LARGE SCALE GENOMIC DNA]</scope>
    <source>
        <strain evidence="1 2">H119_p4</strain>
    </source>
</reference>
<organism evidence="1 2">
    <name type="scientific">Agaricus bisporus var. burnettii</name>
    <dbReference type="NCBI Taxonomy" id="192524"/>
    <lineage>
        <taxon>Eukaryota</taxon>
        <taxon>Fungi</taxon>
        <taxon>Dikarya</taxon>
        <taxon>Basidiomycota</taxon>
        <taxon>Agaricomycotina</taxon>
        <taxon>Agaricomycetes</taxon>
        <taxon>Agaricomycetidae</taxon>
        <taxon>Agaricales</taxon>
        <taxon>Agaricineae</taxon>
        <taxon>Agaricaceae</taxon>
        <taxon>Agaricus</taxon>
    </lineage>
</organism>
<evidence type="ECO:0000313" key="2">
    <source>
        <dbReference type="Proteomes" id="UP000629468"/>
    </source>
</evidence>
<accession>A0A8H7C419</accession>
<evidence type="ECO:0000313" key="1">
    <source>
        <dbReference type="EMBL" id="KAF7761660.1"/>
    </source>
</evidence>
<sequence>MTGLLGASATLKPDVKASFLIHGSERYNVGYFGAEASCLIQDSERYHADLLLADTKLHSSFTIQKGLSPGWNQGRNCDPFVWPNISIKAHTIIFHGC</sequence>
<dbReference type="Proteomes" id="UP000629468">
    <property type="component" value="Unassembled WGS sequence"/>
</dbReference>
<gene>
    <name evidence="1" type="ORF">Agabi119p4_9652</name>
</gene>
<dbReference type="EMBL" id="JABXXO010000013">
    <property type="protein sequence ID" value="KAF7761660.1"/>
    <property type="molecule type" value="Genomic_DNA"/>
</dbReference>
<comment type="caution">
    <text evidence="1">The sequence shown here is derived from an EMBL/GenBank/DDBJ whole genome shotgun (WGS) entry which is preliminary data.</text>
</comment>
<dbReference type="AlphaFoldDB" id="A0A8H7C419"/>
<proteinExistence type="predicted"/>
<protein>
    <submittedName>
        <fullName evidence="1">Uncharacterized protein</fullName>
    </submittedName>
</protein>